<name>A0ABQ0PX23_9PROT</name>
<protein>
    <submittedName>
        <fullName evidence="2">Uncharacterized protein</fullName>
    </submittedName>
</protein>
<accession>A0ABQ0PX23</accession>
<dbReference type="Proteomes" id="UP001062776">
    <property type="component" value="Unassembled WGS sequence"/>
</dbReference>
<feature type="compositionally biased region" description="Basic residues" evidence="1">
    <location>
        <begin position="29"/>
        <end position="39"/>
    </location>
</feature>
<feature type="region of interest" description="Disordered" evidence="1">
    <location>
        <begin position="16"/>
        <end position="39"/>
    </location>
</feature>
<keyword evidence="3" id="KW-1185">Reference proteome</keyword>
<proteinExistence type="predicted"/>
<sequence>MKAPLAEPHIIDRLTAQHRADAAPERPRPKASGRGKTRKKRLTIDGNSLSVNLLDETLRRDLAHAIVRCTSFYSLEQRDDLVEQSAAFLNALIRLWASRGIDPQAVWREIDHRVQLGNLLNQINRDIPSSVDTARRFWRPSSTKLP</sequence>
<dbReference type="EMBL" id="BAPV01000003">
    <property type="protein sequence ID" value="GBQ83713.1"/>
    <property type="molecule type" value="Genomic_DNA"/>
</dbReference>
<comment type="caution">
    <text evidence="2">The sequence shown here is derived from an EMBL/GenBank/DDBJ whole genome shotgun (WGS) entry which is preliminary data.</text>
</comment>
<evidence type="ECO:0000256" key="1">
    <source>
        <dbReference type="SAM" id="MobiDB-lite"/>
    </source>
</evidence>
<organism evidence="2 3">
    <name type="scientific">Asaia krungthepensis NRIC 0535</name>
    <dbReference type="NCBI Taxonomy" id="1307925"/>
    <lineage>
        <taxon>Bacteria</taxon>
        <taxon>Pseudomonadati</taxon>
        <taxon>Pseudomonadota</taxon>
        <taxon>Alphaproteobacteria</taxon>
        <taxon>Acetobacterales</taxon>
        <taxon>Acetobacteraceae</taxon>
        <taxon>Asaia</taxon>
    </lineage>
</organism>
<reference evidence="2" key="1">
    <citation type="submission" date="2013-04" db="EMBL/GenBank/DDBJ databases">
        <title>The genome sequencing project of 58 acetic acid bacteria.</title>
        <authorList>
            <person name="Okamoto-Kainuma A."/>
            <person name="Ishikawa M."/>
            <person name="Umino S."/>
            <person name="Koizumi Y."/>
            <person name="Shiwa Y."/>
            <person name="Yoshikawa H."/>
            <person name="Matsutani M."/>
            <person name="Matsushita K."/>
        </authorList>
    </citation>
    <scope>NUCLEOTIDE SEQUENCE</scope>
    <source>
        <strain evidence="2">NRIC 0535</strain>
    </source>
</reference>
<evidence type="ECO:0000313" key="3">
    <source>
        <dbReference type="Proteomes" id="UP001062776"/>
    </source>
</evidence>
<evidence type="ECO:0000313" key="2">
    <source>
        <dbReference type="EMBL" id="GBQ83713.1"/>
    </source>
</evidence>
<feature type="compositionally biased region" description="Basic and acidic residues" evidence="1">
    <location>
        <begin position="18"/>
        <end position="28"/>
    </location>
</feature>
<gene>
    <name evidence="2" type="ORF">AA0535_0314</name>
</gene>